<dbReference type="PANTHER" id="PTHR22939:SF129">
    <property type="entry name" value="SERINE PROTEASE HTRA2, MITOCHONDRIAL"/>
    <property type="match status" value="1"/>
</dbReference>
<dbReference type="SUPFAM" id="SSF50156">
    <property type="entry name" value="PDZ domain-like"/>
    <property type="match status" value="1"/>
</dbReference>
<organism evidence="4">
    <name type="scientific">marine metagenome</name>
    <dbReference type="NCBI Taxonomy" id="408172"/>
    <lineage>
        <taxon>unclassified sequences</taxon>
        <taxon>metagenomes</taxon>
        <taxon>ecological metagenomes</taxon>
    </lineage>
</organism>
<proteinExistence type="inferred from homology"/>
<dbReference type="PROSITE" id="PS50106">
    <property type="entry name" value="PDZ"/>
    <property type="match status" value="1"/>
</dbReference>
<dbReference type="Gene3D" id="2.40.10.10">
    <property type="entry name" value="Trypsin-like serine proteases"/>
    <property type="match status" value="1"/>
</dbReference>
<dbReference type="PANTHER" id="PTHR22939">
    <property type="entry name" value="SERINE PROTEASE FAMILY S1C HTRA-RELATED"/>
    <property type="match status" value="1"/>
</dbReference>
<dbReference type="Pfam" id="PF13180">
    <property type="entry name" value="PDZ_2"/>
    <property type="match status" value="1"/>
</dbReference>
<evidence type="ECO:0000259" key="3">
    <source>
        <dbReference type="PROSITE" id="PS50106"/>
    </source>
</evidence>
<evidence type="ECO:0000313" key="4">
    <source>
        <dbReference type="EMBL" id="SVC08951.1"/>
    </source>
</evidence>
<feature type="non-terminal residue" evidence="4">
    <location>
        <position position="233"/>
    </location>
</feature>
<dbReference type="InterPro" id="IPR009003">
    <property type="entry name" value="Peptidase_S1_PA"/>
</dbReference>
<feature type="domain" description="PDZ" evidence="3">
    <location>
        <begin position="27"/>
        <end position="107"/>
    </location>
</feature>
<dbReference type="Gene3D" id="2.30.42.10">
    <property type="match status" value="1"/>
</dbReference>
<evidence type="ECO:0000256" key="1">
    <source>
        <dbReference type="ARBA" id="ARBA00010541"/>
    </source>
</evidence>
<dbReference type="InterPro" id="IPR036034">
    <property type="entry name" value="PDZ_sf"/>
</dbReference>
<reference evidence="4" key="1">
    <citation type="submission" date="2018-05" db="EMBL/GenBank/DDBJ databases">
        <authorList>
            <person name="Lanie J.A."/>
            <person name="Ng W.-L."/>
            <person name="Kazmierczak K.M."/>
            <person name="Andrzejewski T.M."/>
            <person name="Davidsen T.M."/>
            <person name="Wayne K.J."/>
            <person name="Tettelin H."/>
            <person name="Glass J.I."/>
            <person name="Rusch D."/>
            <person name="Podicherti R."/>
            <person name="Tsui H.-C.T."/>
            <person name="Winkler M.E."/>
        </authorList>
    </citation>
    <scope>NUCLEOTIDE SEQUENCE</scope>
</reference>
<name>A0A382JDZ8_9ZZZZ</name>
<protein>
    <recommendedName>
        <fullName evidence="3">PDZ domain-containing protein</fullName>
    </recommendedName>
</protein>
<feature type="transmembrane region" description="Helical" evidence="2">
    <location>
        <begin position="6"/>
        <end position="29"/>
    </location>
</feature>
<gene>
    <name evidence="4" type="ORF">METZ01_LOCUS261805</name>
</gene>
<keyword evidence="2" id="KW-0812">Transmembrane</keyword>
<evidence type="ECO:0000256" key="2">
    <source>
        <dbReference type="SAM" id="Phobius"/>
    </source>
</evidence>
<dbReference type="InterPro" id="IPR043504">
    <property type="entry name" value="Peptidase_S1_PA_chymotrypsin"/>
</dbReference>
<keyword evidence="2" id="KW-0472">Membrane</keyword>
<dbReference type="SUPFAM" id="SSF50494">
    <property type="entry name" value="Trypsin-like serine proteases"/>
    <property type="match status" value="1"/>
</dbReference>
<dbReference type="EMBL" id="UINC01072944">
    <property type="protein sequence ID" value="SVC08951.1"/>
    <property type="molecule type" value="Genomic_DNA"/>
</dbReference>
<keyword evidence="2" id="KW-1133">Transmembrane helix</keyword>
<dbReference type="SMART" id="SM00228">
    <property type="entry name" value="PDZ"/>
    <property type="match status" value="1"/>
</dbReference>
<dbReference type="AlphaFoldDB" id="A0A382JDZ8"/>
<accession>A0A382JDZ8</accession>
<sequence>MEKTPSVGSFLATVSPAGGVIALGVVSVLPRKLKQRGILGIAFSQREESAKLGQVFPGTGAEKAGLKVGDEILEIDGQGVDSGRKVAELLGKKMPGDKVRLKIKREGKDLDIQATMGSNIEPDRQNRLDRMNLLAGPLSTRRSNFPAVFQHDTYLFPNECGGPLVSLDGKVVGINIARGGRVDSYAMPAAETFEVFLQLRAGNLGPSPDYLSRLSLSEINRKLADLSGKLQSN</sequence>
<comment type="similarity">
    <text evidence="1">Belongs to the peptidase S1C family.</text>
</comment>
<dbReference type="InterPro" id="IPR001478">
    <property type="entry name" value="PDZ"/>
</dbReference>